<dbReference type="PANTHER" id="PTHR10695">
    <property type="entry name" value="DEPHOSPHO-COA KINASE-RELATED"/>
    <property type="match status" value="1"/>
</dbReference>
<comment type="caution">
    <text evidence="5">The sequence shown here is derived from an EMBL/GenBank/DDBJ whole genome shotgun (WGS) entry which is preliminary data.</text>
</comment>
<dbReference type="Proteomes" id="UP000614469">
    <property type="component" value="Unassembled WGS sequence"/>
</dbReference>
<evidence type="ECO:0000313" key="5">
    <source>
        <dbReference type="EMBL" id="MBC8333895.1"/>
    </source>
</evidence>
<keyword evidence="2 3" id="KW-0067">ATP-binding</keyword>
<evidence type="ECO:0000256" key="2">
    <source>
        <dbReference type="ARBA" id="ARBA00022840"/>
    </source>
</evidence>
<dbReference type="AlphaFoldDB" id="A0A8J6NJ95"/>
<keyword evidence="3 5" id="KW-0418">Kinase</keyword>
<keyword evidence="3" id="KW-0963">Cytoplasm</keyword>
<evidence type="ECO:0000313" key="6">
    <source>
        <dbReference type="Proteomes" id="UP000614469"/>
    </source>
</evidence>
<protein>
    <recommendedName>
        <fullName evidence="3 4">Dephospho-CoA kinase</fullName>
        <ecNumber evidence="3 4">2.7.1.24</ecNumber>
    </recommendedName>
    <alternativeName>
        <fullName evidence="3">Dephosphocoenzyme A kinase</fullName>
    </alternativeName>
</protein>
<dbReference type="Pfam" id="PF01121">
    <property type="entry name" value="CoaE"/>
    <property type="match status" value="1"/>
</dbReference>
<comment type="function">
    <text evidence="3">Catalyzes the phosphorylation of the 3'-hydroxyl group of dephosphocoenzyme A to form coenzyme A.</text>
</comment>
<comment type="similarity">
    <text evidence="3">Belongs to the CoaE family.</text>
</comment>
<gene>
    <name evidence="3" type="primary">coaE</name>
    <name evidence="5" type="ORF">H8E29_01400</name>
</gene>
<dbReference type="GO" id="GO:0015937">
    <property type="term" value="P:coenzyme A biosynthetic process"/>
    <property type="evidence" value="ECO:0007669"/>
    <property type="project" value="UniProtKB-UniRule"/>
</dbReference>
<sequence>MSHWPDKYVIGLTGNIATGKSVVRKMLEHLGAYSIDADSLANRAMAKGAPAYQPVVDIFGSWILDTGKEIDRKKLGQLVFGAPDALRQLEEIVHPYVGQAIDLLVKRSKHDVIVIEAIKLLEGDLASKCDSIWVANASRSLQLTRLMEKQKLSEADAKQRIQAQGAQKDKIDAANIVINNTGSFEDLWKQVVAGWGEIALDSTDNAATEIVRETKRGDFSVQRGHPRNSEGIAELMTRLGKIKMDAGDVMAAFGEKAFFLLQMDGKLVGLAGWQVENLVTRTTDLYINGDISSDEGLKALVEEIEKASKSLQSEASLLFLNTQFAAEEAVLKNLGYEKRTPRSLGIQAWQEAAEEKPDTESTLFFKQLRIDRVLRPI</sequence>
<accession>A0A8J6NJ95</accession>
<dbReference type="GO" id="GO:0005524">
    <property type="term" value="F:ATP binding"/>
    <property type="evidence" value="ECO:0007669"/>
    <property type="project" value="UniProtKB-UniRule"/>
</dbReference>
<dbReference type="CDD" id="cd02022">
    <property type="entry name" value="DPCK"/>
    <property type="match status" value="1"/>
</dbReference>
<dbReference type="GO" id="GO:0005737">
    <property type="term" value="C:cytoplasm"/>
    <property type="evidence" value="ECO:0007669"/>
    <property type="project" value="UniProtKB-SubCell"/>
</dbReference>
<feature type="binding site" evidence="3">
    <location>
        <begin position="17"/>
        <end position="22"/>
    </location>
    <ligand>
        <name>ATP</name>
        <dbReference type="ChEBI" id="CHEBI:30616"/>
    </ligand>
</feature>
<comment type="subcellular location">
    <subcellularLocation>
        <location evidence="3">Cytoplasm</location>
    </subcellularLocation>
</comment>
<reference evidence="5 6" key="1">
    <citation type="submission" date="2020-08" db="EMBL/GenBank/DDBJ databases">
        <title>Bridging the membrane lipid divide: bacteria of the FCB group superphylum have the potential to synthesize archaeal ether lipids.</title>
        <authorList>
            <person name="Villanueva L."/>
            <person name="Von Meijenfeldt F.A.B."/>
            <person name="Westbye A.B."/>
            <person name="Yadav S."/>
            <person name="Hopmans E.C."/>
            <person name="Dutilh B.E."/>
            <person name="Sinninghe Damste J.S."/>
        </authorList>
    </citation>
    <scope>NUCLEOTIDE SEQUENCE [LARGE SCALE GENOMIC DNA]</scope>
    <source>
        <strain evidence="5">NIOZ-UU36</strain>
    </source>
</reference>
<dbReference type="GO" id="GO:0004140">
    <property type="term" value="F:dephospho-CoA kinase activity"/>
    <property type="evidence" value="ECO:0007669"/>
    <property type="project" value="UniProtKB-UniRule"/>
</dbReference>
<dbReference type="NCBIfam" id="TIGR00152">
    <property type="entry name" value="dephospho-CoA kinase"/>
    <property type="match status" value="1"/>
</dbReference>
<organism evidence="5 6">
    <name type="scientific">Candidatus Desulfolinea nitratireducens</name>
    <dbReference type="NCBI Taxonomy" id="2841698"/>
    <lineage>
        <taxon>Bacteria</taxon>
        <taxon>Bacillati</taxon>
        <taxon>Chloroflexota</taxon>
        <taxon>Anaerolineae</taxon>
        <taxon>Anaerolineales</taxon>
        <taxon>Anaerolineales incertae sedis</taxon>
        <taxon>Candidatus Desulfolinea</taxon>
    </lineage>
</organism>
<evidence type="ECO:0000256" key="1">
    <source>
        <dbReference type="ARBA" id="ARBA00022741"/>
    </source>
</evidence>
<proteinExistence type="inferred from homology"/>
<evidence type="ECO:0000256" key="4">
    <source>
        <dbReference type="NCBIfam" id="TIGR00152"/>
    </source>
</evidence>
<dbReference type="Gene3D" id="3.40.50.300">
    <property type="entry name" value="P-loop containing nucleotide triphosphate hydrolases"/>
    <property type="match status" value="1"/>
</dbReference>
<name>A0A8J6NJ95_9CHLR</name>
<dbReference type="PANTHER" id="PTHR10695:SF46">
    <property type="entry name" value="BIFUNCTIONAL COENZYME A SYNTHASE-RELATED"/>
    <property type="match status" value="1"/>
</dbReference>
<dbReference type="PROSITE" id="PS51219">
    <property type="entry name" value="DPCK"/>
    <property type="match status" value="1"/>
</dbReference>
<dbReference type="SUPFAM" id="SSF52540">
    <property type="entry name" value="P-loop containing nucleoside triphosphate hydrolases"/>
    <property type="match status" value="1"/>
</dbReference>
<dbReference type="UniPathway" id="UPA00241">
    <property type="reaction ID" value="UER00356"/>
</dbReference>
<dbReference type="EMBL" id="JACNJN010000030">
    <property type="protein sequence ID" value="MBC8333895.1"/>
    <property type="molecule type" value="Genomic_DNA"/>
</dbReference>
<keyword evidence="3" id="KW-0173">Coenzyme A biosynthesis</keyword>
<dbReference type="InterPro" id="IPR001977">
    <property type="entry name" value="Depp_CoAkinase"/>
</dbReference>
<dbReference type="EC" id="2.7.1.24" evidence="3 4"/>
<keyword evidence="3 5" id="KW-0808">Transferase</keyword>
<comment type="pathway">
    <text evidence="3">Cofactor biosynthesis; coenzyme A biosynthesis; CoA from (R)-pantothenate: step 5/5.</text>
</comment>
<comment type="catalytic activity">
    <reaction evidence="3">
        <text>3'-dephospho-CoA + ATP = ADP + CoA + H(+)</text>
        <dbReference type="Rhea" id="RHEA:18245"/>
        <dbReference type="ChEBI" id="CHEBI:15378"/>
        <dbReference type="ChEBI" id="CHEBI:30616"/>
        <dbReference type="ChEBI" id="CHEBI:57287"/>
        <dbReference type="ChEBI" id="CHEBI:57328"/>
        <dbReference type="ChEBI" id="CHEBI:456216"/>
        <dbReference type="EC" id="2.7.1.24"/>
    </reaction>
</comment>
<evidence type="ECO:0000256" key="3">
    <source>
        <dbReference type="HAMAP-Rule" id="MF_00376"/>
    </source>
</evidence>
<dbReference type="InterPro" id="IPR027417">
    <property type="entry name" value="P-loop_NTPase"/>
</dbReference>
<dbReference type="HAMAP" id="MF_00376">
    <property type="entry name" value="Dephospho_CoA_kinase"/>
    <property type="match status" value="1"/>
</dbReference>
<keyword evidence="1 3" id="KW-0547">Nucleotide-binding</keyword>